<evidence type="ECO:0000313" key="4">
    <source>
        <dbReference type="Proteomes" id="UP001203058"/>
    </source>
</evidence>
<comment type="caution">
    <text evidence="3">The sequence shown here is derived from an EMBL/GenBank/DDBJ whole genome shotgun (WGS) entry which is preliminary data.</text>
</comment>
<organism evidence="3 4">
    <name type="scientific">Sphingomonas telluris</name>
    <dbReference type="NCBI Taxonomy" id="2907998"/>
    <lineage>
        <taxon>Bacteria</taxon>
        <taxon>Pseudomonadati</taxon>
        <taxon>Pseudomonadota</taxon>
        <taxon>Alphaproteobacteria</taxon>
        <taxon>Sphingomonadales</taxon>
        <taxon>Sphingomonadaceae</taxon>
        <taxon>Sphingomonas</taxon>
    </lineage>
</organism>
<dbReference type="InterPro" id="IPR025303">
    <property type="entry name" value="PdaC"/>
</dbReference>
<dbReference type="Pfam" id="PF13739">
    <property type="entry name" value="PdaC"/>
    <property type="match status" value="1"/>
</dbReference>
<feature type="signal peptide" evidence="1">
    <location>
        <begin position="1"/>
        <end position="21"/>
    </location>
</feature>
<protein>
    <submittedName>
        <fullName evidence="3">DUF4163 domain-containing protein</fullName>
    </submittedName>
</protein>
<dbReference type="Proteomes" id="UP001203058">
    <property type="component" value="Unassembled WGS sequence"/>
</dbReference>
<evidence type="ECO:0000256" key="1">
    <source>
        <dbReference type="SAM" id="SignalP"/>
    </source>
</evidence>
<evidence type="ECO:0000313" key="3">
    <source>
        <dbReference type="EMBL" id="MCH8615688.1"/>
    </source>
</evidence>
<reference evidence="3 4" key="1">
    <citation type="submission" date="2022-03" db="EMBL/GenBank/DDBJ databases">
        <authorList>
            <person name="Jo J.-H."/>
            <person name="Im W.-T."/>
        </authorList>
    </citation>
    <scope>NUCLEOTIDE SEQUENCE [LARGE SCALE GENOMIC DNA]</scope>
    <source>
        <strain evidence="3 4">SM33</strain>
    </source>
</reference>
<keyword evidence="4" id="KW-1185">Reference proteome</keyword>
<keyword evidence="1" id="KW-0732">Signal</keyword>
<accession>A0ABS9VL46</accession>
<feature type="chain" id="PRO_5047017674" evidence="1">
    <location>
        <begin position="22"/>
        <end position="243"/>
    </location>
</feature>
<feature type="domain" description="Deacetylase PdaC" evidence="2">
    <location>
        <begin position="45"/>
        <end position="118"/>
    </location>
</feature>
<dbReference type="Gene3D" id="3.30.565.40">
    <property type="entry name" value="Fervidobacterium nodosum Rt17-B1 like"/>
    <property type="match status" value="1"/>
</dbReference>
<gene>
    <name evidence="3" type="ORF">LZ016_06185</name>
</gene>
<evidence type="ECO:0000259" key="2">
    <source>
        <dbReference type="Pfam" id="PF13739"/>
    </source>
</evidence>
<dbReference type="EMBL" id="JAKZHW010000001">
    <property type="protein sequence ID" value="MCH8615688.1"/>
    <property type="molecule type" value="Genomic_DNA"/>
</dbReference>
<proteinExistence type="predicted"/>
<sequence length="243" mass="26743">MIRASGLAAVLVLLCASAADAKAVKVERNSKALQFTFEWSSEAATIPALSKDFRAKMEKAFKRAAANAAEDAKSAKDMKREFHAHFYNEAWTTAGQSTRLLSLQGQIGTFTGGAHPNSTDVALLWDRALNRKVDMARLFTSPAGFETVTRQAYCRALDAERKKRRQGEDLGAMFGECPKYSDLAIAPKDKNGDGRFDTIDFIASPYVAGPYVEGDYEIDLPVTRKLMMALKPAYRASFKAQPQ</sequence>
<name>A0ABS9VL46_9SPHN</name>
<dbReference type="RefSeq" id="WP_241446523.1">
    <property type="nucleotide sequence ID" value="NZ_JAKZHW010000001.1"/>
</dbReference>